<dbReference type="GO" id="GO:0032506">
    <property type="term" value="P:cytokinetic process"/>
    <property type="evidence" value="ECO:0007669"/>
    <property type="project" value="TreeGrafter"/>
</dbReference>
<proteinExistence type="predicted"/>
<dbReference type="GO" id="GO:0032153">
    <property type="term" value="C:cell division site"/>
    <property type="evidence" value="ECO:0007669"/>
    <property type="project" value="TreeGrafter"/>
</dbReference>
<dbReference type="GO" id="GO:0030428">
    <property type="term" value="C:cell septum"/>
    <property type="evidence" value="ECO:0007669"/>
    <property type="project" value="TreeGrafter"/>
</dbReference>
<feature type="compositionally biased region" description="Polar residues" evidence="1">
    <location>
        <begin position="143"/>
        <end position="162"/>
    </location>
</feature>
<evidence type="ECO:0000313" key="4">
    <source>
        <dbReference type="Proteomes" id="UP000762271"/>
    </source>
</evidence>
<dbReference type="InterPro" id="IPR052521">
    <property type="entry name" value="Cell_div_SPOR-domain"/>
</dbReference>
<dbReference type="Proteomes" id="UP000762271">
    <property type="component" value="Unassembled WGS sequence"/>
</dbReference>
<gene>
    <name evidence="3" type="ORF">G6693_01565</name>
</gene>
<dbReference type="PANTHER" id="PTHR38687">
    <property type="entry name" value="CELL DIVISION PROTEIN DEDD-RELATED"/>
    <property type="match status" value="1"/>
</dbReference>
<reference evidence="3" key="1">
    <citation type="journal article" date="2021" name="Genome Biol. Evol.">
        <title>Continental-Scale Gene Flow Prevents Allopatric Divergence of Pelagic Freshwater Bacteria.</title>
        <authorList>
            <person name="Hoetzinger M."/>
            <person name="Pitt A."/>
            <person name="Huemer A."/>
            <person name="Hahn M.W."/>
        </authorList>
    </citation>
    <scope>NUCLEOTIDE SEQUENCE</scope>
    <source>
        <strain evidence="3">AP-YLGG-20-G6</strain>
    </source>
</reference>
<organism evidence="3 4">
    <name type="scientific">Polynucleobacter paneuropaeus</name>
    <dbReference type="NCBI Taxonomy" id="2527775"/>
    <lineage>
        <taxon>Bacteria</taxon>
        <taxon>Pseudomonadati</taxon>
        <taxon>Pseudomonadota</taxon>
        <taxon>Betaproteobacteria</taxon>
        <taxon>Burkholderiales</taxon>
        <taxon>Burkholderiaceae</taxon>
        <taxon>Polynucleobacter</taxon>
    </lineage>
</organism>
<feature type="compositionally biased region" description="Low complexity" evidence="1">
    <location>
        <begin position="163"/>
        <end position="172"/>
    </location>
</feature>
<feature type="region of interest" description="Disordered" evidence="1">
    <location>
        <begin position="1"/>
        <end position="34"/>
    </location>
</feature>
<dbReference type="EMBL" id="JAANGI010000001">
    <property type="protein sequence ID" value="MBT8590610.1"/>
    <property type="molecule type" value="Genomic_DNA"/>
</dbReference>
<name>A0AAE3CGY2_9BURK</name>
<dbReference type="PROSITE" id="PS51724">
    <property type="entry name" value="SPOR"/>
    <property type="match status" value="1"/>
</dbReference>
<protein>
    <submittedName>
        <fullName evidence="3">Sporulation protein</fullName>
    </submittedName>
</protein>
<feature type="region of interest" description="Disordered" evidence="1">
    <location>
        <begin position="188"/>
        <end position="207"/>
    </location>
</feature>
<comment type="caution">
    <text evidence="3">The sequence shown here is derived from an EMBL/GenBank/DDBJ whole genome shotgun (WGS) entry which is preliminary data.</text>
</comment>
<dbReference type="Gene3D" id="3.30.70.1070">
    <property type="entry name" value="Sporulation related repeat"/>
    <property type="match status" value="1"/>
</dbReference>
<dbReference type="SUPFAM" id="SSF110997">
    <property type="entry name" value="Sporulation related repeat"/>
    <property type="match status" value="1"/>
</dbReference>
<feature type="domain" description="SPOR" evidence="2">
    <location>
        <begin position="204"/>
        <end position="283"/>
    </location>
</feature>
<feature type="compositionally biased region" description="Low complexity" evidence="1">
    <location>
        <begin position="188"/>
        <end position="203"/>
    </location>
</feature>
<evidence type="ECO:0000259" key="2">
    <source>
        <dbReference type="PROSITE" id="PS51724"/>
    </source>
</evidence>
<dbReference type="PANTHER" id="PTHR38687:SF1">
    <property type="entry name" value="CELL DIVISION PROTEIN DEDD"/>
    <property type="match status" value="1"/>
</dbReference>
<feature type="region of interest" description="Disordered" evidence="1">
    <location>
        <begin position="104"/>
        <end position="172"/>
    </location>
</feature>
<dbReference type="Pfam" id="PF05036">
    <property type="entry name" value="SPOR"/>
    <property type="match status" value="1"/>
</dbReference>
<dbReference type="GO" id="GO:0042834">
    <property type="term" value="F:peptidoglycan binding"/>
    <property type="evidence" value="ECO:0007669"/>
    <property type="project" value="InterPro"/>
</dbReference>
<evidence type="ECO:0000256" key="1">
    <source>
        <dbReference type="SAM" id="MobiDB-lite"/>
    </source>
</evidence>
<accession>A0AAE3CGY2</accession>
<sequence length="286" mass="30404">MIRLPQLFKRKSQSDDLQRGSAGTRRTPKKMTGRAFIRSQENEEPALTEDPDIQRARHRLIGAGVLVILAFIALPRILDSKPKPVNNDIAVNIVTSLPVPGMNSETVTAQSTPSSVAPIAPVPSPAPSNKVEAKSDTNKLDANINTNTSQNQTPPAVSATDTKPSASPVPAKSAALGLAAGEEVIAATNKTKPKTDTPATKPASNTPGKFVIQIGAFASEDRANGWITKMKDQKIPNYVNNKTSPDGTKLFVLRAGPFPDRESAEAAEKKIKAMGLNSRIVETGKS</sequence>
<dbReference type="InterPro" id="IPR036680">
    <property type="entry name" value="SPOR-like_sf"/>
</dbReference>
<dbReference type="InterPro" id="IPR007730">
    <property type="entry name" value="SPOR-like_dom"/>
</dbReference>
<evidence type="ECO:0000313" key="3">
    <source>
        <dbReference type="EMBL" id="MBT8590610.1"/>
    </source>
</evidence>
<dbReference type="AlphaFoldDB" id="A0AAE3CGY2"/>